<dbReference type="AlphaFoldDB" id="A0A7S6REB3"/>
<dbReference type="EMBL" id="CP063311">
    <property type="protein sequence ID" value="QOV23344.1"/>
    <property type="molecule type" value="Genomic_DNA"/>
</dbReference>
<reference evidence="3" key="1">
    <citation type="submission" date="2020-10" db="EMBL/GenBank/DDBJ databases">
        <title>Genome-based taxonomic classification of the species Anabaenopsis elenkinii.</title>
        <authorList>
            <person name="Delbaje E."/>
            <person name="Andreote A.P.D."/>
            <person name="Pellegrinetti T.A."/>
            <person name="Cruz R.B."/>
            <person name="Branco L.H.Z."/>
            <person name="Fiore M.F."/>
        </authorList>
    </citation>
    <scope>NUCLEOTIDE SEQUENCE [LARGE SCALE GENOMIC DNA]</scope>
    <source>
        <strain evidence="3">CCIBt3563</strain>
    </source>
</reference>
<name>A0A7S6REB3_9CYAN</name>
<sequence length="438" mass="50052">MKRVLIVTPHFPPINAPDHQRVRMSLPYFKEFGWEPHILTVKPEFVIGVNDPLLVKTIPSHTSVTYAQALPFQKTKLIGIGSLGLRCFPFLLKTGNQLLKQNKFDLIYFSTTVFIVMALGRIWHDKFNIPYVLDFQDPWLSDYYEKSGVTPPGGKLKYKFSQLQAQILEPVAMSKVSHIVSVSPEYPNRLRQRYPYLKPEQFTVLPFGAPTVDFEQLPNLNIHNRIFNCQDGKRHWVYVGVVGNIMSLALRILFLGIQSHRRQHPETWQSVKLHFVGTSYATDNRAVKTVEPIAREFGVDDLVEEYTQRIPYFEALQTLVDSDGVLLIGSNDPSYTASKLYPCVLARKPILAIFHEKSSVVNILQQCQGGECVTFNSSIQPQNLLEDILKKLNWLISLPKAYEPQTDWSAFKAYTAREMTRQQCSIFDNILTVADSTS</sequence>
<evidence type="ECO:0000313" key="3">
    <source>
        <dbReference type="Proteomes" id="UP000593846"/>
    </source>
</evidence>
<keyword evidence="1" id="KW-0472">Membrane</keyword>
<organism evidence="2 3">
    <name type="scientific">Anabaenopsis elenkinii CCIBt3563</name>
    <dbReference type="NCBI Taxonomy" id="2779889"/>
    <lineage>
        <taxon>Bacteria</taxon>
        <taxon>Bacillati</taxon>
        <taxon>Cyanobacteriota</taxon>
        <taxon>Cyanophyceae</taxon>
        <taxon>Nostocales</taxon>
        <taxon>Nodulariaceae</taxon>
        <taxon>Anabaenopsis</taxon>
    </lineage>
</organism>
<accession>A0A7S6REB3</accession>
<protein>
    <recommendedName>
        <fullName evidence="4">Glycosyltransferase subfamily 4-like N-terminal domain-containing protein</fullName>
    </recommendedName>
</protein>
<evidence type="ECO:0000313" key="2">
    <source>
        <dbReference type="EMBL" id="QOV23344.1"/>
    </source>
</evidence>
<dbReference type="KEGG" id="aee:IM676_03200"/>
<evidence type="ECO:0008006" key="4">
    <source>
        <dbReference type="Google" id="ProtNLM"/>
    </source>
</evidence>
<keyword evidence="1" id="KW-1133">Transmembrane helix</keyword>
<feature type="transmembrane region" description="Helical" evidence="1">
    <location>
        <begin position="235"/>
        <end position="254"/>
    </location>
</feature>
<gene>
    <name evidence="2" type="ORF">IM676_03200</name>
</gene>
<feature type="transmembrane region" description="Helical" evidence="1">
    <location>
        <begin position="106"/>
        <end position="124"/>
    </location>
</feature>
<keyword evidence="3" id="KW-1185">Reference proteome</keyword>
<proteinExistence type="predicted"/>
<keyword evidence="1" id="KW-0812">Transmembrane</keyword>
<dbReference type="SUPFAM" id="SSF53756">
    <property type="entry name" value="UDP-Glycosyltransferase/glycogen phosphorylase"/>
    <property type="match status" value="1"/>
</dbReference>
<evidence type="ECO:0000256" key="1">
    <source>
        <dbReference type="SAM" id="Phobius"/>
    </source>
</evidence>
<dbReference type="Proteomes" id="UP000593846">
    <property type="component" value="Chromosome"/>
</dbReference>
<dbReference type="Gene3D" id="3.40.50.2000">
    <property type="entry name" value="Glycogen Phosphorylase B"/>
    <property type="match status" value="1"/>
</dbReference>